<comment type="caution">
    <text evidence="2">The sequence shown here is derived from an EMBL/GenBank/DDBJ whole genome shotgun (WGS) entry which is preliminary data.</text>
</comment>
<dbReference type="EMBL" id="CAJQZP010001128">
    <property type="protein sequence ID" value="CAG5019025.1"/>
    <property type="molecule type" value="Genomic_DNA"/>
</dbReference>
<dbReference type="Pfam" id="PF03372">
    <property type="entry name" value="Exo_endo_phos"/>
    <property type="match status" value="1"/>
</dbReference>
<dbReference type="OrthoDB" id="6914530at2759"/>
<dbReference type="GO" id="GO:0003824">
    <property type="term" value="F:catalytic activity"/>
    <property type="evidence" value="ECO:0007669"/>
    <property type="project" value="InterPro"/>
</dbReference>
<dbReference type="PANTHER" id="PTHR23227">
    <property type="entry name" value="BUCENTAUR RELATED"/>
    <property type="match status" value="1"/>
</dbReference>
<keyword evidence="3" id="KW-1185">Reference proteome</keyword>
<gene>
    <name evidence="2" type="ORF">PAPOLLO_LOCUS16970</name>
</gene>
<dbReference type="PANTHER" id="PTHR23227:SF84">
    <property type="entry name" value="ENDONUCLEASE_EXONUCLEASE_PHOSPHATASE DOMAIN-CONTAINING PROTEIN"/>
    <property type="match status" value="1"/>
</dbReference>
<evidence type="ECO:0000313" key="2">
    <source>
        <dbReference type="EMBL" id="CAG5019025.1"/>
    </source>
</evidence>
<protein>
    <submittedName>
        <fullName evidence="2">(apollo) hypothetical protein</fullName>
    </submittedName>
</protein>
<evidence type="ECO:0000313" key="3">
    <source>
        <dbReference type="Proteomes" id="UP000691718"/>
    </source>
</evidence>
<proteinExistence type="predicted"/>
<sequence>MTFGAWNVCTLIDREENVPPVWKTVIVAREQSRYNIDVAALSETHLRDEGELVEHGSLYTFFWKGLASSEPRRSGVGFAVKNYLVAQLQEYPLHVLDRITTLRLYMGRENYLNVISVYAPTLDKSNEIKDKFQKLTRCIDCIRPREQILLLGDFNARVGRDYDAWPKVLGRHGVGKMNSSGQLLLSFCAKLDLPIKNTMFRLPAKYKATCIHVPPSISTLDRSIDTLSITLSCAKKTSLKS</sequence>
<accession>A0A8S3XDF2</accession>
<name>A0A8S3XDF2_PARAO</name>
<dbReference type="AlphaFoldDB" id="A0A8S3XDF2"/>
<reference evidence="2" key="1">
    <citation type="submission" date="2021-04" db="EMBL/GenBank/DDBJ databases">
        <authorList>
            <person name="Tunstrom K."/>
        </authorList>
    </citation>
    <scope>NUCLEOTIDE SEQUENCE</scope>
</reference>
<dbReference type="InterPro" id="IPR005135">
    <property type="entry name" value="Endo/exonuclease/phosphatase"/>
</dbReference>
<dbReference type="CDD" id="cd09076">
    <property type="entry name" value="L1-EN"/>
    <property type="match status" value="1"/>
</dbReference>
<organism evidence="2 3">
    <name type="scientific">Parnassius apollo</name>
    <name type="common">Apollo butterfly</name>
    <name type="synonym">Papilio apollo</name>
    <dbReference type="NCBI Taxonomy" id="110799"/>
    <lineage>
        <taxon>Eukaryota</taxon>
        <taxon>Metazoa</taxon>
        <taxon>Ecdysozoa</taxon>
        <taxon>Arthropoda</taxon>
        <taxon>Hexapoda</taxon>
        <taxon>Insecta</taxon>
        <taxon>Pterygota</taxon>
        <taxon>Neoptera</taxon>
        <taxon>Endopterygota</taxon>
        <taxon>Lepidoptera</taxon>
        <taxon>Glossata</taxon>
        <taxon>Ditrysia</taxon>
        <taxon>Papilionoidea</taxon>
        <taxon>Papilionidae</taxon>
        <taxon>Parnassiinae</taxon>
        <taxon>Parnassini</taxon>
        <taxon>Parnassius</taxon>
        <taxon>Parnassius</taxon>
    </lineage>
</organism>
<feature type="domain" description="Endonuclease/exonuclease/phosphatase" evidence="1">
    <location>
        <begin position="26"/>
        <end position="166"/>
    </location>
</feature>
<dbReference type="Proteomes" id="UP000691718">
    <property type="component" value="Unassembled WGS sequence"/>
</dbReference>
<evidence type="ECO:0000259" key="1">
    <source>
        <dbReference type="Pfam" id="PF03372"/>
    </source>
</evidence>
<dbReference type="InterPro" id="IPR027124">
    <property type="entry name" value="Swc5/CFDP1/2"/>
</dbReference>